<comment type="caution">
    <text evidence="2">The sequence shown here is derived from an EMBL/GenBank/DDBJ whole genome shotgun (WGS) entry which is preliminary data.</text>
</comment>
<organism evidence="2">
    <name type="scientific">bioreactor metagenome</name>
    <dbReference type="NCBI Taxonomy" id="1076179"/>
    <lineage>
        <taxon>unclassified sequences</taxon>
        <taxon>metagenomes</taxon>
        <taxon>ecological metagenomes</taxon>
    </lineage>
</organism>
<proteinExistence type="predicted"/>
<evidence type="ECO:0000313" key="2">
    <source>
        <dbReference type="EMBL" id="MPN35724.1"/>
    </source>
</evidence>
<name>A0A645HHY4_9ZZZZ</name>
<sequence>MEEEGFAVGDSLDEEVAARLGAPLVSRRAGERAEFFFDDRRRQCEPGVAFAGEFEHDSYGGGGGRPEPDEAAVRPAAWVAEPDDEGPFFCDGGGPGVAQAV</sequence>
<dbReference type="AlphaFoldDB" id="A0A645HHY4"/>
<accession>A0A645HHY4</accession>
<dbReference type="EMBL" id="VSSQ01089510">
    <property type="protein sequence ID" value="MPN35724.1"/>
    <property type="molecule type" value="Genomic_DNA"/>
</dbReference>
<feature type="compositionally biased region" description="Gly residues" evidence="1">
    <location>
        <begin position="91"/>
        <end position="101"/>
    </location>
</feature>
<feature type="region of interest" description="Disordered" evidence="1">
    <location>
        <begin position="82"/>
        <end position="101"/>
    </location>
</feature>
<gene>
    <name evidence="2" type="ORF">SDC9_183222</name>
</gene>
<reference evidence="2" key="1">
    <citation type="submission" date="2019-08" db="EMBL/GenBank/DDBJ databases">
        <authorList>
            <person name="Kucharzyk K."/>
            <person name="Murdoch R.W."/>
            <person name="Higgins S."/>
            <person name="Loffler F."/>
        </authorList>
    </citation>
    <scope>NUCLEOTIDE SEQUENCE</scope>
</reference>
<evidence type="ECO:0000256" key="1">
    <source>
        <dbReference type="SAM" id="MobiDB-lite"/>
    </source>
</evidence>
<protein>
    <submittedName>
        <fullName evidence="2">Uncharacterized protein</fullName>
    </submittedName>
</protein>